<comment type="caution">
    <text evidence="2">The sequence shown here is derived from an EMBL/GenBank/DDBJ whole genome shotgun (WGS) entry which is preliminary data.</text>
</comment>
<evidence type="ECO:0000256" key="1">
    <source>
        <dbReference type="SAM" id="MobiDB-lite"/>
    </source>
</evidence>
<feature type="region of interest" description="Disordered" evidence="1">
    <location>
        <begin position="1"/>
        <end position="23"/>
    </location>
</feature>
<name>A0A2T4GJC0_FUSCU</name>
<keyword evidence="3" id="KW-1185">Reference proteome</keyword>
<accession>A0A2T4GJC0</accession>
<dbReference type="EMBL" id="PVEM01000012">
    <property type="protein sequence ID" value="PTD03631.1"/>
    <property type="molecule type" value="Genomic_DNA"/>
</dbReference>
<gene>
    <name evidence="2" type="ORF">FCULG_00002581</name>
</gene>
<organism evidence="2 3">
    <name type="scientific">Fusarium culmorum</name>
    <dbReference type="NCBI Taxonomy" id="5516"/>
    <lineage>
        <taxon>Eukaryota</taxon>
        <taxon>Fungi</taxon>
        <taxon>Dikarya</taxon>
        <taxon>Ascomycota</taxon>
        <taxon>Pezizomycotina</taxon>
        <taxon>Sordariomycetes</taxon>
        <taxon>Hypocreomycetidae</taxon>
        <taxon>Hypocreales</taxon>
        <taxon>Nectriaceae</taxon>
        <taxon>Fusarium</taxon>
    </lineage>
</organism>
<sequence>MSFGVRPQAALGPRSRPEEYKTAQHRATLTPIAAATGAAGAAFWKECGRLFPHHVDAKNFGLTLECIFSAPLPVREALVDALLPPLNKVQKHNFLTKPENKHCIIRMYLGRRCTIKLQKLHTIKLQELQQQEQEELQQQ</sequence>
<reference evidence="2 3" key="1">
    <citation type="submission" date="2018-02" db="EMBL/GenBank/DDBJ databases">
        <title>Fusarium culmorum secondary metabolites in fungal-bacterial-plant interactions.</title>
        <authorList>
            <person name="Schmidt R."/>
        </authorList>
    </citation>
    <scope>NUCLEOTIDE SEQUENCE [LARGE SCALE GENOMIC DNA]</scope>
    <source>
        <strain evidence="2 3">PV</strain>
    </source>
</reference>
<dbReference type="Proteomes" id="UP000241587">
    <property type="component" value="Unassembled WGS sequence"/>
</dbReference>
<proteinExistence type="predicted"/>
<dbReference type="OrthoDB" id="2993351at2759"/>
<evidence type="ECO:0000313" key="3">
    <source>
        <dbReference type="Proteomes" id="UP000241587"/>
    </source>
</evidence>
<evidence type="ECO:0000313" key="2">
    <source>
        <dbReference type="EMBL" id="PTD03631.1"/>
    </source>
</evidence>
<dbReference type="AlphaFoldDB" id="A0A2T4GJC0"/>
<protein>
    <submittedName>
        <fullName evidence="2">Uncharacterized protein</fullName>
    </submittedName>
</protein>